<feature type="signal peptide" evidence="10">
    <location>
        <begin position="1"/>
        <end position="25"/>
    </location>
</feature>
<dbReference type="PANTHER" id="PTHR31485:SF7">
    <property type="entry name" value="PEPTIDYL SERINE ALPHA-GALACTOSYLTRANSFERASE"/>
    <property type="match status" value="1"/>
</dbReference>
<evidence type="ECO:0000256" key="5">
    <source>
        <dbReference type="ARBA" id="ARBA00022989"/>
    </source>
</evidence>
<gene>
    <name evidence="12" type="ORF">C2E20_7759</name>
</gene>
<feature type="chain" id="PRO_5015170454" evidence="10">
    <location>
        <begin position="26"/>
        <end position="720"/>
    </location>
</feature>
<dbReference type="EMBL" id="LHPF02000034">
    <property type="protein sequence ID" value="PSC68709.1"/>
    <property type="molecule type" value="Genomic_DNA"/>
</dbReference>
<name>A0A2P6V3N7_9CHLO</name>
<keyword evidence="13" id="KW-1185">Reference proteome</keyword>
<dbReference type="SMART" id="SM00254">
    <property type="entry name" value="ShKT"/>
    <property type="match status" value="1"/>
</dbReference>
<evidence type="ECO:0000256" key="6">
    <source>
        <dbReference type="ARBA" id="ARBA00023136"/>
    </source>
</evidence>
<keyword evidence="10" id="KW-0732">Signal</keyword>
<dbReference type="Pfam" id="PF23452">
    <property type="entry name" value="HPAT"/>
    <property type="match status" value="1"/>
</dbReference>
<dbReference type="GO" id="GO:0016757">
    <property type="term" value="F:glycosyltransferase activity"/>
    <property type="evidence" value="ECO:0007669"/>
    <property type="project" value="UniProtKB-KW"/>
</dbReference>
<comment type="caution">
    <text evidence="12">The sequence shown here is derived from an EMBL/GenBank/DDBJ whole genome shotgun (WGS) entry which is preliminary data.</text>
</comment>
<proteinExistence type="predicted"/>
<dbReference type="InterPro" id="IPR003582">
    <property type="entry name" value="ShKT_dom"/>
</dbReference>
<reference evidence="12 13" key="1">
    <citation type="journal article" date="2018" name="Plant J.">
        <title>Genome sequences of Chlorella sorokiniana UTEX 1602 and Micractinium conductrix SAG 241.80: implications to maltose excretion by a green alga.</title>
        <authorList>
            <person name="Arriola M.B."/>
            <person name="Velmurugan N."/>
            <person name="Zhang Y."/>
            <person name="Plunkett M.H."/>
            <person name="Hondzo H."/>
            <person name="Barney B.M."/>
        </authorList>
    </citation>
    <scope>NUCLEOTIDE SEQUENCE [LARGE SCALE GENOMIC DNA]</scope>
    <source>
        <strain evidence="12 13">SAG 241.80</strain>
    </source>
</reference>
<dbReference type="PROSITE" id="PS51670">
    <property type="entry name" value="SHKT"/>
    <property type="match status" value="1"/>
</dbReference>
<evidence type="ECO:0000256" key="3">
    <source>
        <dbReference type="ARBA" id="ARBA00022679"/>
    </source>
</evidence>
<evidence type="ECO:0000256" key="8">
    <source>
        <dbReference type="SAM" id="MobiDB-lite"/>
    </source>
</evidence>
<keyword evidence="3" id="KW-0808">Transferase</keyword>
<sequence length="720" mass="77425">MAARSALPLVCGLLLALAGVELVAANASIHTVITTECSPYFSWQTLGMFFSHKRAGQPGPITRIMCCTPEEFKRLPEADRDLVPTHVAPSFTHHPRLADVYSAYNKPLAIIDWMAKNDIKEDYVLVIDADMIMRMPFTAETVGAKPGLACAAYFGYMKGVKNALAMKHVPYVAPRNDTKAGPRGRRGDQVGGFTLMYKEDLRRVGPHWLKFTEAVRFDSDAWELSGDAYSTHKGDRPWISEMYGYSYGCATADVWHTVHHTAMLYPGYEVAEPPHVLHYGLLWNVPGTDYSFDKHWHFQFDPLVCPPWQIGTNPRESRSGLFAHPPHPRSFKTQGAELLRDLMSIEVPVTLNAAFCERHRRVCPPSDELDRECSKAEQMLRDFDEAYKELEQQLPDPCRDTDVRCPQWAKAGECEKNQGFMFDSCMLSCNRCVPRGGLAAIGEAAGAGAAAQGGATTGGEAKVNAVAGKKGGRKGELATDSLARLRGGGAEHDAAVAVAAAKLRRKCTGHPDWTMDQVKECLRLAARGEVYGGGDAATDGAAGGQQHAGAGAGGGGEGGDAEKAHGAEGGSERGQRQEQQLHEDEEVLRAQLEADGAAAAAADGGTDGIGQAAADALLDEGRLLGEKVLDADRQQRGKRGGSGGAELAATRGTVKRLRLGDEADDPSLGLSRLGLAGVLMWVGALVGAFFLLPWAKRAGRASRAFMPTGASPYRKGGRDD</sequence>
<evidence type="ECO:0000256" key="1">
    <source>
        <dbReference type="ARBA" id="ARBA00004167"/>
    </source>
</evidence>
<dbReference type="Proteomes" id="UP000239649">
    <property type="component" value="Unassembled WGS sequence"/>
</dbReference>
<feature type="coiled-coil region" evidence="7">
    <location>
        <begin position="366"/>
        <end position="393"/>
    </location>
</feature>
<feature type="region of interest" description="Disordered" evidence="8">
    <location>
        <begin position="537"/>
        <end position="582"/>
    </location>
</feature>
<dbReference type="GO" id="GO:0016020">
    <property type="term" value="C:membrane"/>
    <property type="evidence" value="ECO:0007669"/>
    <property type="project" value="UniProtKB-SubCell"/>
</dbReference>
<feature type="compositionally biased region" description="Basic and acidic residues" evidence="8">
    <location>
        <begin position="560"/>
        <end position="582"/>
    </location>
</feature>
<evidence type="ECO:0000256" key="2">
    <source>
        <dbReference type="ARBA" id="ARBA00022676"/>
    </source>
</evidence>
<evidence type="ECO:0000259" key="11">
    <source>
        <dbReference type="PROSITE" id="PS51670"/>
    </source>
</evidence>
<evidence type="ECO:0000256" key="4">
    <source>
        <dbReference type="ARBA" id="ARBA00022692"/>
    </source>
</evidence>
<evidence type="ECO:0000313" key="13">
    <source>
        <dbReference type="Proteomes" id="UP000239649"/>
    </source>
</evidence>
<feature type="compositionally biased region" description="Low complexity" evidence="8">
    <location>
        <begin position="537"/>
        <end position="549"/>
    </location>
</feature>
<feature type="domain" description="ShKT" evidence="11">
    <location>
        <begin position="398"/>
        <end position="432"/>
    </location>
</feature>
<keyword evidence="5 9" id="KW-1133">Transmembrane helix</keyword>
<dbReference type="PANTHER" id="PTHR31485">
    <property type="entry name" value="PEPTIDYL SERINE ALPHA-GALACTOSYLTRANSFERASE"/>
    <property type="match status" value="1"/>
</dbReference>
<organism evidence="12 13">
    <name type="scientific">Micractinium conductrix</name>
    <dbReference type="NCBI Taxonomy" id="554055"/>
    <lineage>
        <taxon>Eukaryota</taxon>
        <taxon>Viridiplantae</taxon>
        <taxon>Chlorophyta</taxon>
        <taxon>core chlorophytes</taxon>
        <taxon>Trebouxiophyceae</taxon>
        <taxon>Chlorellales</taxon>
        <taxon>Chlorellaceae</taxon>
        <taxon>Chlorella clade</taxon>
        <taxon>Micractinium</taxon>
    </lineage>
</organism>
<dbReference type="STRING" id="554055.A0A2P6V3N7"/>
<protein>
    <submittedName>
        <fullName evidence="12">Peptidyl serine alpha-galactosyltransferase</fullName>
    </submittedName>
</protein>
<evidence type="ECO:0000256" key="9">
    <source>
        <dbReference type="SAM" id="Phobius"/>
    </source>
</evidence>
<evidence type="ECO:0000313" key="12">
    <source>
        <dbReference type="EMBL" id="PSC68709.1"/>
    </source>
</evidence>
<dbReference type="InterPro" id="IPR056508">
    <property type="entry name" value="HPAT-like"/>
</dbReference>
<comment type="subcellular location">
    <subcellularLocation>
        <location evidence="1">Membrane</location>
        <topology evidence="1">Single-pass membrane protein</topology>
    </subcellularLocation>
</comment>
<evidence type="ECO:0000256" key="10">
    <source>
        <dbReference type="SAM" id="SignalP"/>
    </source>
</evidence>
<evidence type="ECO:0000256" key="7">
    <source>
        <dbReference type="SAM" id="Coils"/>
    </source>
</evidence>
<keyword evidence="2" id="KW-0328">Glycosyltransferase</keyword>
<dbReference type="AlphaFoldDB" id="A0A2P6V3N7"/>
<keyword evidence="7" id="KW-0175">Coiled coil</keyword>
<keyword evidence="4 9" id="KW-0812">Transmembrane</keyword>
<feature type="transmembrane region" description="Helical" evidence="9">
    <location>
        <begin position="673"/>
        <end position="695"/>
    </location>
</feature>
<accession>A0A2P6V3N7</accession>
<dbReference type="Pfam" id="PF01549">
    <property type="entry name" value="ShK"/>
    <property type="match status" value="1"/>
</dbReference>
<dbReference type="InterPro" id="IPR044845">
    <property type="entry name" value="HPAT/SRGT1-like"/>
</dbReference>
<keyword evidence="6 9" id="KW-0472">Membrane</keyword>
<dbReference type="OrthoDB" id="2015991at2759"/>